<name>A0AAW2KR63_SESRA</name>
<accession>A0AAW2KR63</accession>
<feature type="transmembrane region" description="Helical" evidence="2">
    <location>
        <begin position="822"/>
        <end position="840"/>
    </location>
</feature>
<protein>
    <recommendedName>
        <fullName evidence="3">DUF4283 domain-containing protein</fullName>
    </recommendedName>
</protein>
<sequence length="851" mass="91802">MEDESDDDELVDGGHGNISAALAMVPTAGGVSKMVEESDDGDLEEGGHGDFSTAPAKTPTAESDSTMEKLRAEFNIKEFFEHASRVIDKEDSKSMEVLMNLKNKWKKKLGGEFASAGNGGLRPVHSRQPTPFPAPTLCPARRFLRRQTAEQAVLIRAAPTSCSVEPHSSSAAPHSGSAAPTSAALEFRGANLVFRDAALGFLGADLVFCEAALEFRGAALGFRSANLVFCEAALGFRGADLVFCGAALKFRSATLGFRSADLEFHNAALVFRGAALGFHGADLVFCGTAIFDSSSTARHWNGCPFLESCYAGILFPFNRCSAGFLSPFDRCSAGAAVLNGSASLNLVPSPSPLAVLWVPTMGPRPPSAMDVGGIGSLTQLLSSPISGYPPAGITPATLPEYSLFPPRVWAAPPQQPAAMADPHSQQSVLWAPPPQLPSIGSAPATTPPEMLIGNIPLKPCSDLFIYEDKIATAFHNSSRKTLTYILPSVQNGEVLVRPTIGMIRAGSKRWNTTAVGYFLGKKPYFHHLNEFVRSIWPGVRDVKATSNGFFFFQFETVAAMQDVIEGGPWLYLGQPIVLQKWEPGMVLRKLKYIEVPVWIKLRHLSVELWTTEGLSTVASGIGRPLYPDAITRECTRLDFARVCIMLNVSSKLPKHVVIMMPNELGGESACKVDVEYEWLPPKCTGCSSLGHSTKECPLSKPTKPKVAIYVRKPLPPTPAAPDLKLSEQGHTDLAPEETHPETETDRVGEEMSEYGKDKSNDIVLFNAIRHFLTKRTISLDLSLPYSDISSPTLSVSVSGWVSSGARSVWPCSLNFKSGAAGVGGRGFLIYIATAGFVWFGKRAFLRIMTKT</sequence>
<proteinExistence type="predicted"/>
<dbReference type="InterPro" id="IPR025558">
    <property type="entry name" value="DUF4283"/>
</dbReference>
<comment type="caution">
    <text evidence="4">The sequence shown here is derived from an EMBL/GenBank/DDBJ whole genome shotgun (WGS) entry which is preliminary data.</text>
</comment>
<evidence type="ECO:0000313" key="4">
    <source>
        <dbReference type="EMBL" id="KAL0309057.1"/>
    </source>
</evidence>
<reference evidence="4" key="1">
    <citation type="submission" date="2020-06" db="EMBL/GenBank/DDBJ databases">
        <authorList>
            <person name="Li T."/>
            <person name="Hu X."/>
            <person name="Zhang T."/>
            <person name="Song X."/>
            <person name="Zhang H."/>
            <person name="Dai N."/>
            <person name="Sheng W."/>
            <person name="Hou X."/>
            <person name="Wei L."/>
        </authorList>
    </citation>
    <scope>NUCLEOTIDE SEQUENCE</scope>
    <source>
        <strain evidence="4">G02</strain>
        <tissue evidence="4">Leaf</tissue>
    </source>
</reference>
<dbReference type="Pfam" id="PF14111">
    <property type="entry name" value="DUF4283"/>
    <property type="match status" value="1"/>
</dbReference>
<feature type="compositionally biased region" description="Basic and acidic residues" evidence="1">
    <location>
        <begin position="736"/>
        <end position="753"/>
    </location>
</feature>
<feature type="region of interest" description="Disordered" evidence="1">
    <location>
        <begin position="717"/>
        <end position="753"/>
    </location>
</feature>
<organism evidence="4">
    <name type="scientific">Sesamum radiatum</name>
    <name type="common">Black benniseed</name>
    <dbReference type="NCBI Taxonomy" id="300843"/>
    <lineage>
        <taxon>Eukaryota</taxon>
        <taxon>Viridiplantae</taxon>
        <taxon>Streptophyta</taxon>
        <taxon>Embryophyta</taxon>
        <taxon>Tracheophyta</taxon>
        <taxon>Spermatophyta</taxon>
        <taxon>Magnoliopsida</taxon>
        <taxon>eudicotyledons</taxon>
        <taxon>Gunneridae</taxon>
        <taxon>Pentapetalae</taxon>
        <taxon>asterids</taxon>
        <taxon>lamiids</taxon>
        <taxon>Lamiales</taxon>
        <taxon>Pedaliaceae</taxon>
        <taxon>Sesamum</taxon>
    </lineage>
</organism>
<keyword evidence="2" id="KW-1133">Transmembrane helix</keyword>
<reference evidence="4" key="2">
    <citation type="journal article" date="2024" name="Plant">
        <title>Genomic evolution and insights into agronomic trait innovations of Sesamum species.</title>
        <authorList>
            <person name="Miao H."/>
            <person name="Wang L."/>
            <person name="Qu L."/>
            <person name="Liu H."/>
            <person name="Sun Y."/>
            <person name="Le M."/>
            <person name="Wang Q."/>
            <person name="Wei S."/>
            <person name="Zheng Y."/>
            <person name="Lin W."/>
            <person name="Duan Y."/>
            <person name="Cao H."/>
            <person name="Xiong S."/>
            <person name="Wang X."/>
            <person name="Wei L."/>
            <person name="Li C."/>
            <person name="Ma Q."/>
            <person name="Ju M."/>
            <person name="Zhao R."/>
            <person name="Li G."/>
            <person name="Mu C."/>
            <person name="Tian Q."/>
            <person name="Mei H."/>
            <person name="Zhang T."/>
            <person name="Gao T."/>
            <person name="Zhang H."/>
        </authorList>
    </citation>
    <scope>NUCLEOTIDE SEQUENCE</scope>
    <source>
        <strain evidence="4">G02</strain>
    </source>
</reference>
<evidence type="ECO:0000259" key="3">
    <source>
        <dbReference type="Pfam" id="PF14111"/>
    </source>
</evidence>
<dbReference type="AlphaFoldDB" id="A0AAW2KR63"/>
<dbReference type="InterPro" id="IPR040256">
    <property type="entry name" value="At4g02000-like"/>
</dbReference>
<evidence type="ECO:0000256" key="1">
    <source>
        <dbReference type="SAM" id="MobiDB-lite"/>
    </source>
</evidence>
<dbReference type="PANTHER" id="PTHR31286">
    <property type="entry name" value="GLYCINE-RICH CELL WALL STRUCTURAL PROTEIN 1.8-LIKE"/>
    <property type="match status" value="1"/>
</dbReference>
<evidence type="ECO:0000256" key="2">
    <source>
        <dbReference type="SAM" id="Phobius"/>
    </source>
</evidence>
<keyword evidence="2" id="KW-0472">Membrane</keyword>
<keyword evidence="2" id="KW-0812">Transmembrane</keyword>
<feature type="domain" description="DUF4283" evidence="3">
    <location>
        <begin position="508"/>
        <end position="585"/>
    </location>
</feature>
<gene>
    <name evidence="4" type="ORF">Sradi_5848000</name>
</gene>
<dbReference type="PANTHER" id="PTHR31286:SF180">
    <property type="entry name" value="OS10G0362600 PROTEIN"/>
    <property type="match status" value="1"/>
</dbReference>
<feature type="region of interest" description="Disordered" evidence="1">
    <location>
        <begin position="29"/>
        <end position="65"/>
    </location>
</feature>
<dbReference type="EMBL" id="JACGWJ010000027">
    <property type="protein sequence ID" value="KAL0309057.1"/>
    <property type="molecule type" value="Genomic_DNA"/>
</dbReference>